<evidence type="ECO:0000313" key="2">
    <source>
        <dbReference type="EMBL" id="KAF8879439.1"/>
    </source>
</evidence>
<evidence type="ECO:0000313" key="3">
    <source>
        <dbReference type="Proteomes" id="UP000724874"/>
    </source>
</evidence>
<dbReference type="OrthoDB" id="2553626at2759"/>
<name>A0A9P5TI95_GYMJU</name>
<accession>A0A9P5TI95</accession>
<protein>
    <submittedName>
        <fullName evidence="2">Uncharacterized protein</fullName>
    </submittedName>
</protein>
<dbReference type="AlphaFoldDB" id="A0A9P5TI95"/>
<organism evidence="2 3">
    <name type="scientific">Gymnopilus junonius</name>
    <name type="common">Spectacular rustgill mushroom</name>
    <name type="synonym">Gymnopilus spectabilis subsp. junonius</name>
    <dbReference type="NCBI Taxonomy" id="109634"/>
    <lineage>
        <taxon>Eukaryota</taxon>
        <taxon>Fungi</taxon>
        <taxon>Dikarya</taxon>
        <taxon>Basidiomycota</taxon>
        <taxon>Agaricomycotina</taxon>
        <taxon>Agaricomycetes</taxon>
        <taxon>Agaricomycetidae</taxon>
        <taxon>Agaricales</taxon>
        <taxon>Agaricineae</taxon>
        <taxon>Hymenogastraceae</taxon>
        <taxon>Gymnopilus</taxon>
    </lineage>
</organism>
<feature type="compositionally biased region" description="Low complexity" evidence="1">
    <location>
        <begin position="359"/>
        <end position="373"/>
    </location>
</feature>
<sequence length="427" mass="46219">MPHEDSTESAISLAHAISALLNAWVDVTVEARDGVTQDAEVGFACQKLLTNILGGVAEISYYMSAVSNGYPCPPNSHDPSMSFTAANSRYHNQPVTPSPSHMPMPFTPNLSAFHNPVGHEQNYIEIATQASHGHDISYRQSSPLAAEAAYTLPCPPTSSPIAGLLAEQTDGAPWSHNHFPASPSLLVILCDKETRFARFRPERLQIQPVHLQSQRPHLISDSDEDDHDDADLERLTVGVPEARAWSRGRYSNLPSPIIDGVNSEIVLPKFASWRLLGSEFFAALRLVIHAENGKEVDRSLAFVQATPLCSAHPLVPPQAPHTDRTTPSTSQASSPAKCNTELPPSMPSRRAYTEMPITPSSSNASPDSTSHSPFSAPDPYCHSQPPLRQSHPDPSQLCCTALAPSPLNMTVDVGLRPSKAGHKGFYS</sequence>
<keyword evidence="3" id="KW-1185">Reference proteome</keyword>
<gene>
    <name evidence="2" type="ORF">CPB84DRAFT_1965961</name>
</gene>
<reference evidence="2" key="1">
    <citation type="submission" date="2020-11" db="EMBL/GenBank/DDBJ databases">
        <authorList>
            <consortium name="DOE Joint Genome Institute"/>
            <person name="Ahrendt S."/>
            <person name="Riley R."/>
            <person name="Andreopoulos W."/>
            <person name="LaButti K."/>
            <person name="Pangilinan J."/>
            <person name="Ruiz-duenas F.J."/>
            <person name="Barrasa J.M."/>
            <person name="Sanchez-Garcia M."/>
            <person name="Camarero S."/>
            <person name="Miyauchi S."/>
            <person name="Serrano A."/>
            <person name="Linde D."/>
            <person name="Babiker R."/>
            <person name="Drula E."/>
            <person name="Ayuso-Fernandez I."/>
            <person name="Pacheco R."/>
            <person name="Padilla G."/>
            <person name="Ferreira P."/>
            <person name="Barriuso J."/>
            <person name="Kellner H."/>
            <person name="Castanera R."/>
            <person name="Alfaro M."/>
            <person name="Ramirez L."/>
            <person name="Pisabarro A.G."/>
            <person name="Kuo A."/>
            <person name="Tritt A."/>
            <person name="Lipzen A."/>
            <person name="He G."/>
            <person name="Yan M."/>
            <person name="Ng V."/>
            <person name="Cullen D."/>
            <person name="Martin F."/>
            <person name="Rosso M.-N."/>
            <person name="Henrissat B."/>
            <person name="Hibbett D."/>
            <person name="Martinez A.T."/>
            <person name="Grigoriev I.V."/>
        </authorList>
    </citation>
    <scope>NUCLEOTIDE SEQUENCE</scope>
    <source>
        <strain evidence="2">AH 44721</strain>
    </source>
</reference>
<evidence type="ECO:0000256" key="1">
    <source>
        <dbReference type="SAM" id="MobiDB-lite"/>
    </source>
</evidence>
<feature type="compositionally biased region" description="Low complexity" evidence="1">
    <location>
        <begin position="325"/>
        <end position="336"/>
    </location>
</feature>
<comment type="caution">
    <text evidence="2">The sequence shown here is derived from an EMBL/GenBank/DDBJ whole genome shotgun (WGS) entry which is preliminary data.</text>
</comment>
<feature type="region of interest" description="Disordered" evidence="1">
    <location>
        <begin position="313"/>
        <end position="394"/>
    </location>
</feature>
<proteinExistence type="predicted"/>
<dbReference type="Proteomes" id="UP000724874">
    <property type="component" value="Unassembled WGS sequence"/>
</dbReference>
<dbReference type="EMBL" id="JADNYJ010000149">
    <property type="protein sequence ID" value="KAF8879439.1"/>
    <property type="molecule type" value="Genomic_DNA"/>
</dbReference>